<dbReference type="InterPro" id="IPR003598">
    <property type="entry name" value="Ig_sub2"/>
</dbReference>
<reference evidence="7 8" key="1">
    <citation type="submission" date="2019-01" db="EMBL/GenBank/DDBJ databases">
        <title>A draft genome assembly of the solar-powered sea slug Elysia chlorotica.</title>
        <authorList>
            <person name="Cai H."/>
            <person name="Li Q."/>
            <person name="Fang X."/>
            <person name="Li J."/>
            <person name="Curtis N.E."/>
            <person name="Altenburger A."/>
            <person name="Shibata T."/>
            <person name="Feng M."/>
            <person name="Maeda T."/>
            <person name="Schwartz J.A."/>
            <person name="Shigenobu S."/>
            <person name="Lundholm N."/>
            <person name="Nishiyama T."/>
            <person name="Yang H."/>
            <person name="Hasebe M."/>
            <person name="Li S."/>
            <person name="Pierce S.K."/>
            <person name="Wang J."/>
        </authorList>
    </citation>
    <scope>NUCLEOTIDE SEQUENCE [LARGE SCALE GENOMIC DNA]</scope>
    <source>
        <strain evidence="7">EC2010</strain>
        <tissue evidence="7">Whole organism of an adult</tissue>
    </source>
</reference>
<evidence type="ECO:0000313" key="8">
    <source>
        <dbReference type="Proteomes" id="UP000271974"/>
    </source>
</evidence>
<keyword evidence="2" id="KW-0677">Repeat</keyword>
<dbReference type="SMART" id="SM00409">
    <property type="entry name" value="IG"/>
    <property type="match status" value="8"/>
</dbReference>
<dbReference type="PANTHER" id="PTHR12231:SF253">
    <property type="entry name" value="DPR-INTERACTING PROTEIN ETA, ISOFORM B-RELATED"/>
    <property type="match status" value="1"/>
</dbReference>
<feature type="domain" description="Ig-like" evidence="6">
    <location>
        <begin position="800"/>
        <end position="880"/>
    </location>
</feature>
<evidence type="ECO:0000259" key="6">
    <source>
        <dbReference type="PROSITE" id="PS50835"/>
    </source>
</evidence>
<sequence length="1051" mass="112906">MLDGVELTPSEGSSIKQVSAGISTLEIVGARYENGGSYACSVSHMTLASPLRSNSATLEVYGPPQLVPIDDQDITLPIGYNAELRCPVVSQPASQVSWLFQSPSSAAALPLLSTQLGVNIDLSTGTLVLSSVEESSSGVYTCTWKNQHGEVSKTVRLTVQGLPSPPQIDVTPSDVTVNENGAFVLNCSGYGYPRPSIEWLRNNQKEGDGEITVAFSGNSSADSGHKTNEKVISFPLSIKNVSRTDSGLYTCRIKNQEGQVEGSANVEVMFAPIFIVRPQSMTVLEGQSLTLYCAASGNPNPIVSWITPQNMTYAYHDAQPSEQNIVVLENGNLNIKHVTRENTGVFTCIAQNAMGRTSVPVTISMPGAPHFIKRPMSLGGIQGDQVTLACEVSAQPPASVVWYYKYVADLSVQSTNIAAILASITTPSGQLSVTDVTQVNVQAPRYSLAPDGSSLVITNLQESDAGFYVCHAQNILGSAFALAVIRVISFPQFQIIPQSSKVSIGDSILLDCYSVGIPVPTQRWLFQDRKLQLKSGLRGLTNGSLFIESITEEDLGKYTCLATNQAGQRSVSATLNLSDTPKITKAPVNTTVQLTESITLHCKGASSLPMQIFWYESNPAGDLQRLLVSGEVGDISTERSNTESLLYQVQLNSQGDLTIPCVDKFNVGWYLCQLRNDEGTATSNPVYVDVVYIPGGLDLSVSPNVPVQSQSVTLSCKAEGFPLPSLSWITPSKTELTTSSETPDGVSIQPPETDPTGALVSSLQIQSVESKAHGGEWMCKACNPEGCKVKTIELNIQGTPAIKEVFSEDANTEVSFTCLPSGTPSPEVVYTTGSNSSTVLSLAGHRVENNVMYVQKGTLRSSYSCSAVNTYGVSETVVLSPPPTVNIREAAPVGGGARLVFSVDRDIVSLAPTKLVVEWRRVETPQPDWSNSTLPLDPMVDVYMVALRNLLRNDTDITCSDKKLQPLTRRARSVGDVQGTMSTSNIVVDSTGSSFSYKIEILFTDLTANTVYEFRGVLSNALGPGITILSCNCENFIVRSWEGNKHQSRSR</sequence>
<dbReference type="AlphaFoldDB" id="A0A433U772"/>
<name>A0A433U772_ELYCH</name>
<feature type="domain" description="Ig-like" evidence="6">
    <location>
        <begin position="272"/>
        <end position="364"/>
    </location>
</feature>
<organism evidence="7 8">
    <name type="scientific">Elysia chlorotica</name>
    <name type="common">Eastern emerald elysia</name>
    <name type="synonym">Sea slug</name>
    <dbReference type="NCBI Taxonomy" id="188477"/>
    <lineage>
        <taxon>Eukaryota</taxon>
        <taxon>Metazoa</taxon>
        <taxon>Spiralia</taxon>
        <taxon>Lophotrochozoa</taxon>
        <taxon>Mollusca</taxon>
        <taxon>Gastropoda</taxon>
        <taxon>Heterobranchia</taxon>
        <taxon>Euthyneura</taxon>
        <taxon>Panpulmonata</taxon>
        <taxon>Sacoglossa</taxon>
        <taxon>Placobranchoidea</taxon>
        <taxon>Plakobranchidae</taxon>
        <taxon>Elysia</taxon>
    </lineage>
</organism>
<dbReference type="InterPro" id="IPR007110">
    <property type="entry name" value="Ig-like_dom"/>
</dbReference>
<feature type="domain" description="Ig-like" evidence="6">
    <location>
        <begin position="694"/>
        <end position="795"/>
    </location>
</feature>
<comment type="caution">
    <text evidence="7">The sequence shown here is derived from an EMBL/GenBank/DDBJ whole genome shotgun (WGS) entry which is preliminary data.</text>
</comment>
<feature type="domain" description="Ig-like" evidence="6">
    <location>
        <begin position="369"/>
        <end position="489"/>
    </location>
</feature>
<dbReference type="PROSITE" id="PS50835">
    <property type="entry name" value="IG_LIKE"/>
    <property type="match status" value="8"/>
</dbReference>
<dbReference type="EMBL" id="RQTK01000050">
    <property type="protein sequence ID" value="RUS89662.1"/>
    <property type="molecule type" value="Genomic_DNA"/>
</dbReference>
<gene>
    <name evidence="7" type="ORF">EGW08_002583</name>
</gene>
<dbReference type="InterPro" id="IPR003599">
    <property type="entry name" value="Ig_sub"/>
</dbReference>
<dbReference type="SMART" id="SM00408">
    <property type="entry name" value="IGc2"/>
    <property type="match status" value="7"/>
</dbReference>
<evidence type="ECO:0000313" key="7">
    <source>
        <dbReference type="EMBL" id="RUS89662.1"/>
    </source>
</evidence>
<feature type="region of interest" description="Disordered" evidence="5">
    <location>
        <begin position="734"/>
        <end position="757"/>
    </location>
</feature>
<dbReference type="Gene3D" id="2.60.40.10">
    <property type="entry name" value="Immunoglobulins"/>
    <property type="match status" value="7"/>
</dbReference>
<dbReference type="InterPro" id="IPR003006">
    <property type="entry name" value="Ig/MHC_CS"/>
</dbReference>
<dbReference type="InterPro" id="IPR036179">
    <property type="entry name" value="Ig-like_dom_sf"/>
</dbReference>
<dbReference type="PANTHER" id="PTHR12231">
    <property type="entry name" value="CTX-RELATED TYPE I TRANSMEMBRANE PROTEIN"/>
    <property type="match status" value="1"/>
</dbReference>
<dbReference type="Proteomes" id="UP000271974">
    <property type="component" value="Unassembled WGS sequence"/>
</dbReference>
<dbReference type="InterPro" id="IPR013098">
    <property type="entry name" value="Ig_I-set"/>
</dbReference>
<proteinExistence type="predicted"/>
<keyword evidence="3" id="KW-1015">Disulfide bond</keyword>
<feature type="domain" description="Ig-like" evidence="6">
    <location>
        <begin position="491"/>
        <end position="576"/>
    </location>
</feature>
<dbReference type="InterPro" id="IPR013783">
    <property type="entry name" value="Ig-like_fold"/>
</dbReference>
<dbReference type="FunFam" id="2.60.40.10:FF:000032">
    <property type="entry name" value="palladin isoform X1"/>
    <property type="match status" value="3"/>
</dbReference>
<dbReference type="PROSITE" id="PS00290">
    <property type="entry name" value="IG_MHC"/>
    <property type="match status" value="1"/>
</dbReference>
<evidence type="ECO:0000256" key="4">
    <source>
        <dbReference type="ARBA" id="ARBA00023319"/>
    </source>
</evidence>
<dbReference type="STRING" id="188477.A0A433U772"/>
<evidence type="ECO:0000256" key="2">
    <source>
        <dbReference type="ARBA" id="ARBA00022737"/>
    </source>
</evidence>
<dbReference type="Pfam" id="PF07679">
    <property type="entry name" value="I-set"/>
    <property type="match status" value="2"/>
</dbReference>
<feature type="domain" description="Ig-like" evidence="6">
    <location>
        <begin position="581"/>
        <end position="689"/>
    </location>
</feature>
<dbReference type="Pfam" id="PF13927">
    <property type="entry name" value="Ig_3"/>
    <property type="match status" value="4"/>
</dbReference>
<dbReference type="OrthoDB" id="10038880at2759"/>
<keyword evidence="4" id="KW-0393">Immunoglobulin domain</keyword>
<evidence type="ECO:0000256" key="1">
    <source>
        <dbReference type="ARBA" id="ARBA00022729"/>
    </source>
</evidence>
<protein>
    <recommendedName>
        <fullName evidence="6">Ig-like domain-containing protein</fullName>
    </recommendedName>
</protein>
<keyword evidence="8" id="KW-1185">Reference proteome</keyword>
<dbReference type="SUPFAM" id="SSF48726">
    <property type="entry name" value="Immunoglobulin"/>
    <property type="match status" value="8"/>
</dbReference>
<dbReference type="InterPro" id="IPR051170">
    <property type="entry name" value="Neural/epithelial_adhesion"/>
</dbReference>
<keyword evidence="1" id="KW-0732">Signal</keyword>
<feature type="domain" description="Ig-like" evidence="6">
    <location>
        <begin position="64"/>
        <end position="158"/>
    </location>
</feature>
<evidence type="ECO:0000256" key="5">
    <source>
        <dbReference type="SAM" id="MobiDB-lite"/>
    </source>
</evidence>
<feature type="domain" description="Ig-like" evidence="6">
    <location>
        <begin position="166"/>
        <end position="267"/>
    </location>
</feature>
<evidence type="ECO:0000256" key="3">
    <source>
        <dbReference type="ARBA" id="ARBA00023157"/>
    </source>
</evidence>
<accession>A0A433U772</accession>